<evidence type="ECO:0000313" key="1">
    <source>
        <dbReference type="EMBL" id="KAJ9052240.1"/>
    </source>
</evidence>
<proteinExistence type="predicted"/>
<dbReference type="Proteomes" id="UP001165960">
    <property type="component" value="Unassembled WGS sequence"/>
</dbReference>
<keyword evidence="2" id="KW-1185">Reference proteome</keyword>
<organism evidence="1 2">
    <name type="scientific">Entomophthora muscae</name>
    <dbReference type="NCBI Taxonomy" id="34485"/>
    <lineage>
        <taxon>Eukaryota</taxon>
        <taxon>Fungi</taxon>
        <taxon>Fungi incertae sedis</taxon>
        <taxon>Zoopagomycota</taxon>
        <taxon>Entomophthoromycotina</taxon>
        <taxon>Entomophthoromycetes</taxon>
        <taxon>Entomophthorales</taxon>
        <taxon>Entomophthoraceae</taxon>
        <taxon>Entomophthora</taxon>
    </lineage>
</organism>
<gene>
    <name evidence="1" type="ORF">DSO57_1036202</name>
</gene>
<dbReference type="EMBL" id="QTSX02006730">
    <property type="protein sequence ID" value="KAJ9052240.1"/>
    <property type="molecule type" value="Genomic_DNA"/>
</dbReference>
<comment type="caution">
    <text evidence="1">The sequence shown here is derived from an EMBL/GenBank/DDBJ whole genome shotgun (WGS) entry which is preliminary data.</text>
</comment>
<evidence type="ECO:0000313" key="2">
    <source>
        <dbReference type="Proteomes" id="UP001165960"/>
    </source>
</evidence>
<sequence>MATVNTGTVVVLETTHKPYVIDGKGQDDNNKPHAYALWCCWACGSNPNSKKSKYHVIPSAIHKTFIRLIKETWDYKKAAAIFVFWKICT</sequence>
<reference evidence="1" key="1">
    <citation type="submission" date="2022-04" db="EMBL/GenBank/DDBJ databases">
        <title>Genome of the entomopathogenic fungus Entomophthora muscae.</title>
        <authorList>
            <person name="Elya C."/>
            <person name="Lovett B.R."/>
            <person name="Lee E."/>
            <person name="Macias A.M."/>
            <person name="Hajek A.E."/>
            <person name="De Bivort B.L."/>
            <person name="Kasson M.T."/>
            <person name="De Fine Licht H.H."/>
            <person name="Stajich J.E."/>
        </authorList>
    </citation>
    <scope>NUCLEOTIDE SEQUENCE</scope>
    <source>
        <strain evidence="1">Berkeley</strain>
    </source>
</reference>
<name>A0ACC2RQH1_9FUNG</name>
<protein>
    <submittedName>
        <fullName evidence="1">Uncharacterized protein</fullName>
    </submittedName>
</protein>
<accession>A0ACC2RQH1</accession>